<protein>
    <recommendedName>
        <fullName evidence="10">RRM domain-containing protein</fullName>
    </recommendedName>
</protein>
<dbReference type="AlphaFoldDB" id="A0A9P3H0E4"/>
<evidence type="ECO:0000256" key="5">
    <source>
        <dbReference type="ARBA" id="ARBA00023159"/>
    </source>
</evidence>
<feature type="compositionally biased region" description="Low complexity" evidence="9">
    <location>
        <begin position="310"/>
        <end position="338"/>
    </location>
</feature>
<evidence type="ECO:0000256" key="6">
    <source>
        <dbReference type="ARBA" id="ARBA00023163"/>
    </source>
</evidence>
<evidence type="ECO:0000256" key="4">
    <source>
        <dbReference type="ARBA" id="ARBA00023015"/>
    </source>
</evidence>
<name>A0A9P3H0E4_9FUNG</name>
<organism evidence="11 12">
    <name type="scientific">Entomortierella parvispora</name>
    <dbReference type="NCBI Taxonomy" id="205924"/>
    <lineage>
        <taxon>Eukaryota</taxon>
        <taxon>Fungi</taxon>
        <taxon>Fungi incertae sedis</taxon>
        <taxon>Mucoromycota</taxon>
        <taxon>Mortierellomycotina</taxon>
        <taxon>Mortierellomycetes</taxon>
        <taxon>Mortierellales</taxon>
        <taxon>Mortierellaceae</taxon>
        <taxon>Entomortierella</taxon>
    </lineage>
</organism>
<dbReference type="InterPro" id="IPR000504">
    <property type="entry name" value="RRM_dom"/>
</dbReference>
<dbReference type="Proteomes" id="UP000827284">
    <property type="component" value="Unassembled WGS sequence"/>
</dbReference>
<feature type="compositionally biased region" description="Polar residues" evidence="9">
    <location>
        <begin position="354"/>
        <end position="366"/>
    </location>
</feature>
<comment type="subcellular location">
    <subcellularLocation>
        <location evidence="1">Nucleus</location>
    </subcellularLocation>
</comment>
<keyword evidence="5" id="KW-0010">Activator</keyword>
<feature type="region of interest" description="Disordered" evidence="9">
    <location>
        <begin position="505"/>
        <end position="573"/>
    </location>
</feature>
<keyword evidence="6" id="KW-0804">Transcription</keyword>
<dbReference type="OrthoDB" id="10636906at2759"/>
<keyword evidence="12" id="KW-1185">Reference proteome</keyword>
<feature type="region of interest" description="Disordered" evidence="9">
    <location>
        <begin position="49"/>
        <end position="382"/>
    </location>
</feature>
<dbReference type="PANTHER" id="PTHR15528:SF11">
    <property type="entry name" value="FI18188P1"/>
    <property type="match status" value="1"/>
</dbReference>
<dbReference type="PROSITE" id="PS50102">
    <property type="entry name" value="RRM"/>
    <property type="match status" value="1"/>
</dbReference>
<reference evidence="11" key="2">
    <citation type="journal article" date="2022" name="Microbiol. Resour. Announc.">
        <title>Whole-Genome Sequence of Entomortierella parvispora E1425, a Mucoromycotan Fungus Associated with Burkholderiaceae-Related Endosymbiotic Bacteria.</title>
        <authorList>
            <person name="Herlambang A."/>
            <person name="Guo Y."/>
            <person name="Takashima Y."/>
            <person name="Narisawa K."/>
            <person name="Ohta H."/>
            <person name="Nishizawa T."/>
        </authorList>
    </citation>
    <scope>NUCLEOTIDE SEQUENCE</scope>
    <source>
        <strain evidence="11">E1425</strain>
    </source>
</reference>
<dbReference type="Pfam" id="PF00076">
    <property type="entry name" value="RRM_1"/>
    <property type="match status" value="1"/>
</dbReference>
<keyword evidence="2" id="KW-0597">Phosphoprotein</keyword>
<reference evidence="11" key="1">
    <citation type="submission" date="2021-11" db="EMBL/GenBank/DDBJ databases">
        <authorList>
            <person name="Herlambang A."/>
            <person name="Guo Y."/>
            <person name="Takashima Y."/>
            <person name="Nishizawa T."/>
        </authorList>
    </citation>
    <scope>NUCLEOTIDE SEQUENCE</scope>
    <source>
        <strain evidence="11">E1425</strain>
    </source>
</reference>
<feature type="compositionally biased region" description="Low complexity" evidence="9">
    <location>
        <begin position="175"/>
        <end position="205"/>
    </location>
</feature>
<keyword evidence="7" id="KW-0539">Nucleus</keyword>
<dbReference type="InterPro" id="IPR035979">
    <property type="entry name" value="RBD_domain_sf"/>
</dbReference>
<accession>A0A9P3H0E4</accession>
<evidence type="ECO:0000256" key="8">
    <source>
        <dbReference type="PROSITE-ProRule" id="PRU00176"/>
    </source>
</evidence>
<feature type="compositionally biased region" description="Basic and acidic residues" evidence="9">
    <location>
        <begin position="367"/>
        <end position="382"/>
    </location>
</feature>
<evidence type="ECO:0000256" key="3">
    <source>
        <dbReference type="ARBA" id="ARBA00022884"/>
    </source>
</evidence>
<dbReference type="EMBL" id="BQFW01000001">
    <property type="protein sequence ID" value="GJJ67950.1"/>
    <property type="molecule type" value="Genomic_DNA"/>
</dbReference>
<dbReference type="GO" id="GO:0003712">
    <property type="term" value="F:transcription coregulator activity"/>
    <property type="evidence" value="ECO:0007669"/>
    <property type="project" value="InterPro"/>
</dbReference>
<dbReference type="GO" id="GO:0005634">
    <property type="term" value="C:nucleus"/>
    <property type="evidence" value="ECO:0007669"/>
    <property type="project" value="UniProtKB-SubCell"/>
</dbReference>
<feature type="compositionally biased region" description="Polar residues" evidence="9">
    <location>
        <begin position="134"/>
        <end position="174"/>
    </location>
</feature>
<dbReference type="SMART" id="SM00360">
    <property type="entry name" value="RRM"/>
    <property type="match status" value="1"/>
</dbReference>
<feature type="compositionally biased region" description="Low complexity" evidence="9">
    <location>
        <begin position="104"/>
        <end position="117"/>
    </location>
</feature>
<evidence type="ECO:0000256" key="2">
    <source>
        <dbReference type="ARBA" id="ARBA00022553"/>
    </source>
</evidence>
<dbReference type="PANTHER" id="PTHR15528">
    <property type="entry name" value="PEROXISOME PROLIFERATOR ACTIVATED RECEPTOR GAMMA COACTIVATOR 1 PGC-1 -RELATED"/>
    <property type="match status" value="1"/>
</dbReference>
<evidence type="ECO:0000313" key="11">
    <source>
        <dbReference type="EMBL" id="GJJ67950.1"/>
    </source>
</evidence>
<feature type="domain" description="RRM" evidence="10">
    <location>
        <begin position="408"/>
        <end position="482"/>
    </location>
</feature>
<evidence type="ECO:0000256" key="7">
    <source>
        <dbReference type="ARBA" id="ARBA00023242"/>
    </source>
</evidence>
<dbReference type="GO" id="GO:0045944">
    <property type="term" value="P:positive regulation of transcription by RNA polymerase II"/>
    <property type="evidence" value="ECO:0007669"/>
    <property type="project" value="TreeGrafter"/>
</dbReference>
<dbReference type="InterPro" id="IPR034605">
    <property type="entry name" value="PGC-1"/>
</dbReference>
<dbReference type="InterPro" id="IPR012677">
    <property type="entry name" value="Nucleotide-bd_a/b_plait_sf"/>
</dbReference>
<dbReference type="SUPFAM" id="SSF54928">
    <property type="entry name" value="RNA-binding domain, RBD"/>
    <property type="match status" value="1"/>
</dbReference>
<proteinExistence type="predicted"/>
<gene>
    <name evidence="11" type="ORF">EMPS_00296</name>
</gene>
<evidence type="ECO:0000256" key="9">
    <source>
        <dbReference type="SAM" id="MobiDB-lite"/>
    </source>
</evidence>
<sequence length="601" mass="64620">MADKLQQKFALVQQMKREKELREAKAKEHKPIDIFAIAGVNLAGPVHHAISRQDLSSPRPPLPRRQSTSTSVGGTTLKRPHSERSVSTSSDNVSPEVAKAISTDSSIPPASLLSSSDLEGESPAGKKLKRSSMARGTSTTGQRRPSTQGPGLGQNTGLQSPTHSTSNRRLSTSMPSAPLLKNPPASSLALSPSHEAVSPTNATATPPTPIPSPRGAKEDTASTQSSAHHPHQHHPPRAEVHHNSQSLECPEGTPVGACARTHTQPRRLSLDENSDDERPYIPPHPSARMAPDARSPPPRRYSRQESYGGSSQHSYVSRSRSPSRSPRGTSRPRSLSRSDTSHPYSPHSDDYSRSRSQVLGSNQPGHDNQHRYSRRPTENGYDRDMFRRDSAMTPASLDPTDPFGVANRCVYVGQLPATTTLDSLQKAFEVFGTIKDINFVEGVEYGFVTFKEPEAAQRAVNKASLSNVEVDTKELNPKDSSPSVEETKGVLVDGVAVEVKKAKLPGSSLESSSGDGAYLNSPPYHPRNSSSPSDFPPCVPIMKSRSVHQLPSKPRAVVPLPPKPTGAAAFPPALPSTLSADAAQTATLPGRARQILSYDDL</sequence>
<keyword evidence="3 8" id="KW-0694">RNA-binding</keyword>
<dbReference type="CDD" id="cd00590">
    <property type="entry name" value="RRM_SF"/>
    <property type="match status" value="1"/>
</dbReference>
<dbReference type="GO" id="GO:0003723">
    <property type="term" value="F:RNA binding"/>
    <property type="evidence" value="ECO:0007669"/>
    <property type="project" value="UniProtKB-UniRule"/>
</dbReference>
<evidence type="ECO:0000259" key="10">
    <source>
        <dbReference type="PROSITE" id="PS50102"/>
    </source>
</evidence>
<dbReference type="Gene3D" id="3.30.70.330">
    <property type="match status" value="1"/>
</dbReference>
<keyword evidence="4" id="KW-0805">Transcription regulation</keyword>
<evidence type="ECO:0000313" key="12">
    <source>
        <dbReference type="Proteomes" id="UP000827284"/>
    </source>
</evidence>
<evidence type="ECO:0000256" key="1">
    <source>
        <dbReference type="ARBA" id="ARBA00004123"/>
    </source>
</evidence>
<comment type="caution">
    <text evidence="11">The sequence shown here is derived from an EMBL/GenBank/DDBJ whole genome shotgun (WGS) entry which is preliminary data.</text>
</comment>